<feature type="domain" description="Transposase IS66 C-terminal" evidence="2">
    <location>
        <begin position="89"/>
        <end position="130"/>
    </location>
</feature>
<sequence>KTKPILDEFFIFCQGIKDARCCLPKSRLSQGVQYVLDRSQELMNFLNDGNCDVSNNTAENSIRPFTVGRKNFLFNFTENGADVSAGYYTIIQTAIANGLAPYKYLEWLLTEISSVRPKNVLSNMSHLLPWSDKVPADCRSNNLEDLRQAETASED</sequence>
<name>A0A662ZFU1_9GAMM</name>
<keyword evidence="4" id="KW-1185">Reference proteome</keyword>
<evidence type="ECO:0000313" key="3">
    <source>
        <dbReference type="EMBL" id="SFP20320.1"/>
    </source>
</evidence>
<dbReference type="InterPro" id="IPR039552">
    <property type="entry name" value="IS66_C"/>
</dbReference>
<gene>
    <name evidence="3" type="ORF">SAMN02910344_00736</name>
</gene>
<protein>
    <submittedName>
        <fullName evidence="3">IS66 C-terminal element</fullName>
    </submittedName>
</protein>
<dbReference type="EMBL" id="FOXF01000008">
    <property type="protein sequence ID" value="SFP20320.1"/>
    <property type="molecule type" value="Genomic_DNA"/>
</dbReference>
<reference evidence="3 4" key="1">
    <citation type="submission" date="2016-10" db="EMBL/GenBank/DDBJ databases">
        <authorList>
            <person name="Varghese N."/>
            <person name="Submissions S."/>
        </authorList>
    </citation>
    <scope>NUCLEOTIDE SEQUENCE [LARGE SCALE GENOMIC DNA]</scope>
    <source>
        <strain evidence="3 4">DSM 1361</strain>
    </source>
</reference>
<evidence type="ECO:0000259" key="1">
    <source>
        <dbReference type="Pfam" id="PF03050"/>
    </source>
</evidence>
<dbReference type="InterPro" id="IPR004291">
    <property type="entry name" value="Transposase_IS66_central"/>
</dbReference>
<dbReference type="InterPro" id="IPR052344">
    <property type="entry name" value="Transposase-related"/>
</dbReference>
<dbReference type="RefSeq" id="WP_143066444.1">
    <property type="nucleotide sequence ID" value="NZ_FOXF01000008.1"/>
</dbReference>
<dbReference type="OrthoDB" id="9800877at2"/>
<feature type="domain" description="Transposase IS66 central" evidence="1">
    <location>
        <begin position="2"/>
        <end position="82"/>
    </location>
</feature>
<accession>A0A662ZFU1</accession>
<dbReference type="Pfam" id="PF13817">
    <property type="entry name" value="DDE_Tnp_IS66_C"/>
    <property type="match status" value="1"/>
</dbReference>
<feature type="non-terminal residue" evidence="3">
    <location>
        <position position="1"/>
    </location>
</feature>
<dbReference type="AlphaFoldDB" id="A0A662ZFU1"/>
<dbReference type="Proteomes" id="UP000243745">
    <property type="component" value="Unassembled WGS sequence"/>
</dbReference>
<evidence type="ECO:0000313" key="4">
    <source>
        <dbReference type="Proteomes" id="UP000243745"/>
    </source>
</evidence>
<organism evidence="3 4">
    <name type="scientific">Ruminobacter amylophilus</name>
    <dbReference type="NCBI Taxonomy" id="867"/>
    <lineage>
        <taxon>Bacteria</taxon>
        <taxon>Pseudomonadati</taxon>
        <taxon>Pseudomonadota</taxon>
        <taxon>Gammaproteobacteria</taxon>
        <taxon>Aeromonadales</taxon>
        <taxon>Succinivibrionaceae</taxon>
        <taxon>Ruminobacter</taxon>
    </lineage>
</organism>
<evidence type="ECO:0000259" key="2">
    <source>
        <dbReference type="Pfam" id="PF13817"/>
    </source>
</evidence>
<dbReference type="PANTHER" id="PTHR33678:SF1">
    <property type="entry name" value="BLL1576 PROTEIN"/>
    <property type="match status" value="1"/>
</dbReference>
<proteinExistence type="predicted"/>
<dbReference type="PANTHER" id="PTHR33678">
    <property type="entry name" value="BLL1576 PROTEIN"/>
    <property type="match status" value="1"/>
</dbReference>
<dbReference type="Pfam" id="PF03050">
    <property type="entry name" value="DDE_Tnp_IS66"/>
    <property type="match status" value="1"/>
</dbReference>